<keyword evidence="4" id="KW-1185">Reference proteome</keyword>
<dbReference type="Proteomes" id="UP000184031">
    <property type="component" value="Unassembled WGS sequence"/>
</dbReference>
<evidence type="ECO:0000313" key="3">
    <source>
        <dbReference type="Proteomes" id="UP000184031"/>
    </source>
</evidence>
<dbReference type="AlphaFoldDB" id="A0A1M6T5D8"/>
<evidence type="ECO:0000313" key="1">
    <source>
        <dbReference type="EMBL" id="SFB85601.1"/>
    </source>
</evidence>
<reference evidence="2 3" key="1">
    <citation type="submission" date="2016-11" db="EMBL/GenBank/DDBJ databases">
        <authorList>
            <person name="Varghese N."/>
            <person name="Submissions S."/>
        </authorList>
    </citation>
    <scope>NUCLEOTIDE SEQUENCE [LARGE SCALE GENOMIC DNA]</scope>
    <source>
        <strain evidence="2 3">CGMCC 1.12174</strain>
        <strain evidence="1 4">DSM 26351</strain>
    </source>
</reference>
<protein>
    <submittedName>
        <fullName evidence="2">Nucleotidyl transferase AbiEii toxin, Type IV TA system</fullName>
    </submittedName>
</protein>
<gene>
    <name evidence="1" type="ORF">SAMN04487891_10367</name>
    <name evidence="2" type="ORF">SAMN05216293_1228</name>
</gene>
<dbReference type="Proteomes" id="UP000198940">
    <property type="component" value="Unassembled WGS sequence"/>
</dbReference>
<dbReference type="STRING" id="1055723.SAMN05216293_1228"/>
<keyword evidence="2" id="KW-0808">Transferase</keyword>
<dbReference type="OrthoDB" id="1550603at2"/>
<dbReference type="Pfam" id="PF08843">
    <property type="entry name" value="AbiEii"/>
    <property type="match status" value="1"/>
</dbReference>
<organism evidence="2 3">
    <name type="scientific">Flagellimonas taeanensis</name>
    <dbReference type="NCBI Taxonomy" id="1005926"/>
    <lineage>
        <taxon>Bacteria</taxon>
        <taxon>Pseudomonadati</taxon>
        <taxon>Bacteroidota</taxon>
        <taxon>Flavobacteriia</taxon>
        <taxon>Flavobacteriales</taxon>
        <taxon>Flavobacteriaceae</taxon>
        <taxon>Flagellimonas</taxon>
    </lineage>
</organism>
<name>A0A1M6T5D8_9FLAO</name>
<sequence length="262" mass="30935">MIPRPYIVEWQEHAPWKSFDQIEQDLIISRTLVVIFSDDFLKENLAFRGGTALHKLYLNPAPRYSEDIDLVQIKPGPIKPIMQRLGEIIDFFEEPRRTEVRGHGAKALYRFASEYGNTRRRLKLEINCKEHFNVLDWIELPFEIKNRWFSGEARIRTYNLNELLGTKLRALYQRSKGRDLFDLDYSHLHMSLDTESIIQCFKEYMIFSTGKPPSQKEFLINIEEKENDINFTGDMEGLLRLGIGYDQELAFEWLKENLIGKL</sequence>
<accession>A0A1M6T5D8</accession>
<dbReference type="RefSeq" id="WP_036382173.1">
    <property type="nucleotide sequence ID" value="NZ_FOKU01000003.1"/>
</dbReference>
<comment type="caution">
    <text evidence="2">The sequence shown here is derived from an EMBL/GenBank/DDBJ whole genome shotgun (WGS) entry which is preliminary data.</text>
</comment>
<dbReference type="EMBL" id="FRAT01000003">
    <property type="protein sequence ID" value="SHK52150.1"/>
    <property type="molecule type" value="Genomic_DNA"/>
</dbReference>
<evidence type="ECO:0000313" key="2">
    <source>
        <dbReference type="EMBL" id="SHK52150.1"/>
    </source>
</evidence>
<dbReference type="GO" id="GO:0016740">
    <property type="term" value="F:transferase activity"/>
    <property type="evidence" value="ECO:0007669"/>
    <property type="project" value="UniProtKB-KW"/>
</dbReference>
<dbReference type="InterPro" id="IPR014942">
    <property type="entry name" value="AbiEii"/>
</dbReference>
<dbReference type="EMBL" id="FOKU01000003">
    <property type="protein sequence ID" value="SFB85601.1"/>
    <property type="molecule type" value="Genomic_DNA"/>
</dbReference>
<proteinExistence type="predicted"/>
<dbReference type="Gene3D" id="3.10.450.620">
    <property type="entry name" value="JHP933, nucleotidyltransferase-like core domain"/>
    <property type="match status" value="1"/>
</dbReference>
<evidence type="ECO:0000313" key="4">
    <source>
        <dbReference type="Proteomes" id="UP000198940"/>
    </source>
</evidence>